<protein>
    <recommendedName>
        <fullName evidence="2">Band 7 domain-containing protein</fullName>
    </recommendedName>
</protein>
<dbReference type="Proteomes" id="UP000295345">
    <property type="component" value="Unassembled WGS sequence"/>
</dbReference>
<dbReference type="AlphaFoldDB" id="A0A4V2Y0S6"/>
<gene>
    <name evidence="3" type="ORF">E1283_30180</name>
</gene>
<sequence length="595" mass="65295">MVVMVFLVVLFGLAAGAGWLALASRRQVPAGRVGVVTRRFGRGDGRFRWVTPEDARGVQARGLVPGRTYWLDPVRYSVEFVDVTRVPAGHIGLVTARDGMARPPDRTLGRAVDCDNFQDGERFLLSHGEQGQQVATLAGDTSYHINTALFTVETVRRTHVPEGTVGLVIARGGRVRPPDRPFGRFVECDNFQNGDAFLRGGGEQGRQLAILTGGTSYDINPRLFDVVTTETVGPGRRSGHGLRDDGLTARHLRTIAIPVGHIGVVVALDGDQQPADEEQVGPVVPGHRNFRLPWVFLDGGGRRGVQRETLTEGSVYAVNPWFVRVLLIPTRLLSLEWTKRDGAKASRYDAELLPITVNIQGYRLNVELSQNLQIPEAAAPRLVSKFGGDTTTSGLGGLVDDPVPVQRFVERVLGSTVETYFNAIAASSTVEDFLTEHASNRTDLAAQVRNALAAWSVRAEATNMGLAEADDPELDAIRQRIFVARMRGQELAEQEENAERLSRIREIEQRTEKRQRQLDAAVLEREIELLGQDTVAMRLFLTELKVMKVPEVVSGNADELLRFLPVQRALDLIDRAKQQARPPALPKEGDAGAAS</sequence>
<dbReference type="InterPro" id="IPR001107">
    <property type="entry name" value="Band_7"/>
</dbReference>
<evidence type="ECO:0000313" key="4">
    <source>
        <dbReference type="Proteomes" id="UP000295345"/>
    </source>
</evidence>
<keyword evidence="4" id="KW-1185">Reference proteome</keyword>
<evidence type="ECO:0000313" key="3">
    <source>
        <dbReference type="EMBL" id="TDC65985.1"/>
    </source>
</evidence>
<organism evidence="3 4">
    <name type="scientific">Streptomyces hainanensis</name>
    <dbReference type="NCBI Taxonomy" id="402648"/>
    <lineage>
        <taxon>Bacteria</taxon>
        <taxon>Bacillati</taxon>
        <taxon>Actinomycetota</taxon>
        <taxon>Actinomycetes</taxon>
        <taxon>Kitasatosporales</taxon>
        <taxon>Streptomycetaceae</taxon>
        <taxon>Streptomyces</taxon>
    </lineage>
</organism>
<feature type="coiled-coil region" evidence="1">
    <location>
        <begin position="491"/>
        <end position="524"/>
    </location>
</feature>
<comment type="caution">
    <text evidence="3">The sequence shown here is derived from an EMBL/GenBank/DDBJ whole genome shotgun (WGS) entry which is preliminary data.</text>
</comment>
<dbReference type="Pfam" id="PF01145">
    <property type="entry name" value="Band_7"/>
    <property type="match status" value="1"/>
</dbReference>
<dbReference type="EMBL" id="SMKI01000465">
    <property type="protein sequence ID" value="TDC65985.1"/>
    <property type="molecule type" value="Genomic_DNA"/>
</dbReference>
<evidence type="ECO:0000259" key="2">
    <source>
        <dbReference type="Pfam" id="PF01145"/>
    </source>
</evidence>
<feature type="domain" description="Band 7" evidence="2">
    <location>
        <begin position="257"/>
        <end position="497"/>
    </location>
</feature>
<keyword evidence="1" id="KW-0175">Coiled coil</keyword>
<proteinExistence type="predicted"/>
<evidence type="ECO:0000256" key="1">
    <source>
        <dbReference type="SAM" id="Coils"/>
    </source>
</evidence>
<dbReference type="OrthoDB" id="501008at2"/>
<accession>A0A4V2Y0S6</accession>
<dbReference type="RefSeq" id="WP_132821351.1">
    <property type="nucleotide sequence ID" value="NZ_SMKI01000465.1"/>
</dbReference>
<reference evidence="3 4" key="1">
    <citation type="submission" date="2019-03" db="EMBL/GenBank/DDBJ databases">
        <title>Draft genome sequences of novel Actinobacteria.</title>
        <authorList>
            <person name="Sahin N."/>
            <person name="Ay H."/>
            <person name="Saygin H."/>
        </authorList>
    </citation>
    <scope>NUCLEOTIDE SEQUENCE [LARGE SCALE GENOMIC DNA]</scope>
    <source>
        <strain evidence="3 4">DSM 41900</strain>
    </source>
</reference>
<name>A0A4V2Y0S6_9ACTN</name>